<evidence type="ECO:0000313" key="3">
    <source>
        <dbReference type="Proteomes" id="UP001213000"/>
    </source>
</evidence>
<feature type="compositionally biased region" description="Low complexity" evidence="1">
    <location>
        <begin position="479"/>
        <end position="493"/>
    </location>
</feature>
<feature type="region of interest" description="Disordered" evidence="1">
    <location>
        <begin position="479"/>
        <end position="501"/>
    </location>
</feature>
<dbReference type="Proteomes" id="UP001213000">
    <property type="component" value="Unassembled WGS sequence"/>
</dbReference>
<dbReference type="EMBL" id="JANIEX010001503">
    <property type="protein sequence ID" value="KAJ3557222.1"/>
    <property type="molecule type" value="Genomic_DNA"/>
</dbReference>
<feature type="compositionally biased region" description="Low complexity" evidence="1">
    <location>
        <begin position="558"/>
        <end position="574"/>
    </location>
</feature>
<reference evidence="2" key="1">
    <citation type="submission" date="2022-07" db="EMBL/GenBank/DDBJ databases">
        <title>Genome Sequence of Leucocoprinus birnbaumii.</title>
        <authorList>
            <person name="Buettner E."/>
        </authorList>
    </citation>
    <scope>NUCLEOTIDE SEQUENCE</scope>
    <source>
        <strain evidence="2">VT141</strain>
    </source>
</reference>
<organism evidence="2 3">
    <name type="scientific">Leucocoprinus birnbaumii</name>
    <dbReference type="NCBI Taxonomy" id="56174"/>
    <lineage>
        <taxon>Eukaryota</taxon>
        <taxon>Fungi</taxon>
        <taxon>Dikarya</taxon>
        <taxon>Basidiomycota</taxon>
        <taxon>Agaricomycotina</taxon>
        <taxon>Agaricomycetes</taxon>
        <taxon>Agaricomycetidae</taxon>
        <taxon>Agaricales</taxon>
        <taxon>Agaricineae</taxon>
        <taxon>Agaricaceae</taxon>
        <taxon>Leucocoprinus</taxon>
    </lineage>
</organism>
<protein>
    <submittedName>
        <fullName evidence="2">Uncharacterized protein</fullName>
    </submittedName>
</protein>
<comment type="caution">
    <text evidence="2">The sequence shown here is derived from an EMBL/GenBank/DDBJ whole genome shotgun (WGS) entry which is preliminary data.</text>
</comment>
<sequence>MMTDDYHQVFFLVKQEHCGRAWVANRDLYYSPNCIRGISIPEHQQDIKLKPGVLRASDFQEPIWWEKKTEWLACVLRQLVPYSSTLVQALNVVPESLMSVPNKGVGMSPEQVLPWKELETTLMGMAQALKEKLPHIVRAMGTQAKPFAPSMCGYQAFYPTSEEASRHIEAGRDWFAMWLGYVYWLSRKVYEHAGYSDDSMAPMWYLHVIRACNDQPMYDLLCTTPLLQNQWKWNRVGVWLHHPDDVEEQLMAQWFVDHGVPVWYRWGGREKAAMRCGNQFSLIKPNPEDLQHATTWIAPTPSNTYTPQFLLLWSSVPYTPVLPVSDNIYSYQRSYPDGGDYSPVVWRPSPSTDPQASVSEPPVEVSLHSMMTAEAAQAVWDEFWKKREVAHERMLKVESEAKKMARLDHERWKPTVSAIVYEWGWDEDETPPIFTKKLVRKSDRAETIMDYWKEIRRYDSYMNEWHLCYKFTDELYPESSGSSTPGSPSQVSPAIENSGTSGSHLCVQKEVTPTLSLPCEAPTPSSWLLLPPSSHWTDTSRDRDASILSSSAQNEPLSVSSPSKEASMSPSLLQSSLPSLPPNFCAYASGDPKSDKFKMEQTRTEVLRLLGRCFGFVPPLPVLLAFPGHVLESDMRLLLCVLGMETDKASLDFFKTPLSKICTTFMKCFTGKGEDRLSSEFWDLARENRQTLAFNAWVSLIRTLNCISSKRWYMLDMGASRTVEWSIAVASAADTLYVCCLNQNMTEKEIALDLAEEGVCFHTVQH</sequence>
<feature type="region of interest" description="Disordered" evidence="1">
    <location>
        <begin position="539"/>
        <end position="574"/>
    </location>
</feature>
<evidence type="ECO:0000256" key="1">
    <source>
        <dbReference type="SAM" id="MobiDB-lite"/>
    </source>
</evidence>
<feature type="compositionally biased region" description="Polar residues" evidence="1">
    <location>
        <begin position="547"/>
        <end position="557"/>
    </location>
</feature>
<proteinExistence type="predicted"/>
<accession>A0AAD5VFV2</accession>
<evidence type="ECO:0000313" key="2">
    <source>
        <dbReference type="EMBL" id="KAJ3557222.1"/>
    </source>
</evidence>
<name>A0AAD5VFV2_9AGAR</name>
<dbReference type="AlphaFoldDB" id="A0AAD5VFV2"/>
<keyword evidence="3" id="KW-1185">Reference proteome</keyword>
<gene>
    <name evidence="2" type="ORF">NP233_g11798</name>
</gene>